<dbReference type="AlphaFoldDB" id="A0A1N6HLP4"/>
<keyword evidence="3" id="KW-1185">Reference proteome</keyword>
<sequence length="131" mass="13529">MGIIAVVVAAFAGFAMGAAWYMTLSKQWIAAVGIATDAKGRPANGGSVTPFIISGIAMLMVAGMMRHILVMAGIEGAGKSALVGLGIGLFMITPWVAMNYAYADRKKELTILDGGYSVLGPTVIGLVLGFF</sequence>
<evidence type="ECO:0000313" key="2">
    <source>
        <dbReference type="EMBL" id="SIO20565.1"/>
    </source>
</evidence>
<dbReference type="OrthoDB" id="344736at2"/>
<reference evidence="3" key="1">
    <citation type="submission" date="2016-11" db="EMBL/GenBank/DDBJ databases">
        <authorList>
            <person name="Varghese N."/>
            <person name="Submissions S."/>
        </authorList>
    </citation>
    <scope>NUCLEOTIDE SEQUENCE [LARGE SCALE GENOMIC DNA]</scope>
    <source>
        <strain evidence="3">DSM 29440</strain>
    </source>
</reference>
<dbReference type="RefSeq" id="WP_074257386.1">
    <property type="nucleotide sequence ID" value="NZ_FSRL01000001.1"/>
</dbReference>
<evidence type="ECO:0008006" key="4">
    <source>
        <dbReference type="Google" id="ProtNLM"/>
    </source>
</evidence>
<dbReference type="STRING" id="1217970.SAMN05444002_3485"/>
<accession>A0A1N6HLP4</accession>
<organism evidence="2 3">
    <name type="scientific">Vannielia litorea</name>
    <dbReference type="NCBI Taxonomy" id="1217970"/>
    <lineage>
        <taxon>Bacteria</taxon>
        <taxon>Pseudomonadati</taxon>
        <taxon>Pseudomonadota</taxon>
        <taxon>Alphaproteobacteria</taxon>
        <taxon>Rhodobacterales</taxon>
        <taxon>Paracoccaceae</taxon>
        <taxon>Vannielia</taxon>
    </lineage>
</organism>
<keyword evidence="1" id="KW-0812">Transmembrane</keyword>
<protein>
    <recommendedName>
        <fullName evidence="4">DUF1761 domain-containing protein</fullName>
    </recommendedName>
</protein>
<name>A0A1N6HLP4_9RHOB</name>
<keyword evidence="1" id="KW-0472">Membrane</keyword>
<feature type="transmembrane region" description="Helical" evidence="1">
    <location>
        <begin position="51"/>
        <end position="69"/>
    </location>
</feature>
<feature type="transmembrane region" description="Helical" evidence="1">
    <location>
        <begin position="109"/>
        <end position="130"/>
    </location>
</feature>
<proteinExistence type="predicted"/>
<gene>
    <name evidence="2" type="ORF">SAMN05444002_3485</name>
</gene>
<evidence type="ECO:0000313" key="3">
    <source>
        <dbReference type="Proteomes" id="UP000184932"/>
    </source>
</evidence>
<dbReference type="Pfam" id="PF08570">
    <property type="entry name" value="DUF1761"/>
    <property type="match status" value="1"/>
</dbReference>
<keyword evidence="1" id="KW-1133">Transmembrane helix</keyword>
<dbReference type="Proteomes" id="UP000184932">
    <property type="component" value="Unassembled WGS sequence"/>
</dbReference>
<feature type="transmembrane region" description="Helical" evidence="1">
    <location>
        <begin position="81"/>
        <end position="103"/>
    </location>
</feature>
<dbReference type="EMBL" id="FSRL01000001">
    <property type="protein sequence ID" value="SIO20565.1"/>
    <property type="molecule type" value="Genomic_DNA"/>
</dbReference>
<evidence type="ECO:0000256" key="1">
    <source>
        <dbReference type="SAM" id="Phobius"/>
    </source>
</evidence>
<dbReference type="InterPro" id="IPR013879">
    <property type="entry name" value="DUF1761"/>
</dbReference>